<proteinExistence type="predicted"/>
<dbReference type="InterPro" id="IPR023811">
    <property type="entry name" value="CHP04076"/>
</dbReference>
<keyword evidence="2" id="KW-1185">Reference proteome</keyword>
<dbReference type="Proteomes" id="UP000000442">
    <property type="component" value="Chromosome"/>
</dbReference>
<evidence type="ECO:0000313" key="1">
    <source>
        <dbReference type="EMBL" id="ACN16452.1"/>
    </source>
</evidence>
<gene>
    <name evidence="1" type="ordered locus">HRM2_33770</name>
</gene>
<name>C0QMD5_DESAH</name>
<dbReference type="HOGENOM" id="CLU_2408412_0_0_7"/>
<sequence>MVKLKVSVERIDGYCNQPMLVGDHFFVDGGKIKIPDGKHICMWALQSMMPIFPLMQRDSSGEGDWTSRASGQVFVCPDPKGRVHYRIERIKD</sequence>
<protein>
    <recommendedName>
        <fullName evidence="3">TIGR04076 family protein</fullName>
    </recommendedName>
</protein>
<dbReference type="eggNOG" id="COG1142">
    <property type="taxonomic scope" value="Bacteria"/>
</dbReference>
<reference evidence="1 2" key="1">
    <citation type="journal article" date="2009" name="Environ. Microbiol.">
        <title>Genome sequence of Desulfobacterium autotrophicum HRM2, a marine sulfate reducer oxidizing organic carbon completely to carbon dioxide.</title>
        <authorList>
            <person name="Strittmatter A.W."/>
            <person name="Liesegang H."/>
            <person name="Rabus R."/>
            <person name="Decker I."/>
            <person name="Amann J."/>
            <person name="Andres S."/>
            <person name="Henne A."/>
            <person name="Fricke W.F."/>
            <person name="Martinez-Arias R."/>
            <person name="Bartels D."/>
            <person name="Goesmann A."/>
            <person name="Krause L."/>
            <person name="Puehler A."/>
            <person name="Klenk H.P."/>
            <person name="Richter M."/>
            <person name="Schuler M."/>
            <person name="Gloeckner F.O."/>
            <person name="Meyerdierks A."/>
            <person name="Gottschalk G."/>
            <person name="Amann R."/>
        </authorList>
    </citation>
    <scope>NUCLEOTIDE SEQUENCE [LARGE SCALE GENOMIC DNA]</scope>
    <source>
        <strain evidence="2">ATCC 43914 / DSM 3382 / HRM2</strain>
    </source>
</reference>
<dbReference type="OrthoDB" id="1178194at2"/>
<dbReference type="RefSeq" id="WP_015905214.1">
    <property type="nucleotide sequence ID" value="NC_012108.1"/>
</dbReference>
<organism evidence="1 2">
    <name type="scientific">Desulforapulum autotrophicum (strain ATCC 43914 / DSM 3382 / VKM B-1955 / HRM2)</name>
    <name type="common">Desulfobacterium autotrophicum</name>
    <dbReference type="NCBI Taxonomy" id="177437"/>
    <lineage>
        <taxon>Bacteria</taxon>
        <taxon>Pseudomonadati</taxon>
        <taxon>Thermodesulfobacteriota</taxon>
        <taxon>Desulfobacteria</taxon>
        <taxon>Desulfobacterales</taxon>
        <taxon>Desulfobacteraceae</taxon>
        <taxon>Desulforapulum</taxon>
    </lineage>
</organism>
<accession>C0QMD5</accession>
<dbReference type="EMBL" id="CP001087">
    <property type="protein sequence ID" value="ACN16452.1"/>
    <property type="molecule type" value="Genomic_DNA"/>
</dbReference>
<evidence type="ECO:0008006" key="3">
    <source>
        <dbReference type="Google" id="ProtNLM"/>
    </source>
</evidence>
<evidence type="ECO:0000313" key="2">
    <source>
        <dbReference type="Proteomes" id="UP000000442"/>
    </source>
</evidence>
<dbReference type="AlphaFoldDB" id="C0QMD5"/>
<dbReference type="KEGG" id="dat:HRM2_33770"/>
<dbReference type="STRING" id="177437.HRM2_33770"/>
<dbReference type="NCBIfam" id="TIGR04076">
    <property type="entry name" value="TIGR04076 family protein"/>
    <property type="match status" value="1"/>
</dbReference>